<evidence type="ECO:0000259" key="9">
    <source>
        <dbReference type="SMART" id="SM00504"/>
    </source>
</evidence>
<dbReference type="GO" id="GO:0016567">
    <property type="term" value="P:protein ubiquitination"/>
    <property type="evidence" value="ECO:0007669"/>
    <property type="project" value="InterPro"/>
</dbReference>
<evidence type="ECO:0000256" key="6">
    <source>
        <dbReference type="ARBA" id="ARBA00022737"/>
    </source>
</evidence>
<dbReference type="AlphaFoldDB" id="A0AAU9SHL7"/>
<dbReference type="Pfam" id="PF25598">
    <property type="entry name" value="ARM_PUB"/>
    <property type="match status" value="1"/>
</dbReference>
<feature type="domain" description="U-box" evidence="9">
    <location>
        <begin position="240"/>
        <end position="303"/>
    </location>
</feature>
<dbReference type="PANTHER" id="PTHR23315">
    <property type="entry name" value="U BOX DOMAIN-CONTAINING"/>
    <property type="match status" value="1"/>
</dbReference>
<dbReference type="EMBL" id="OU466861">
    <property type="protein sequence ID" value="CAH2064107.1"/>
    <property type="molecule type" value="Genomic_DNA"/>
</dbReference>
<dbReference type="InterPro" id="IPR058678">
    <property type="entry name" value="ARM_PUB"/>
</dbReference>
<dbReference type="Gene3D" id="3.30.40.10">
    <property type="entry name" value="Zinc/RING finger domain, C3HC4 (zinc finger)"/>
    <property type="match status" value="1"/>
</dbReference>
<dbReference type="SMART" id="SM00185">
    <property type="entry name" value="ARM"/>
    <property type="match status" value="5"/>
</dbReference>
<dbReference type="PANTHER" id="PTHR23315:SF278">
    <property type="entry name" value="U-BOX DOMAIN-CONTAINING PROTEIN 3"/>
    <property type="match status" value="1"/>
</dbReference>
<evidence type="ECO:0000256" key="5">
    <source>
        <dbReference type="ARBA" id="ARBA00022679"/>
    </source>
</evidence>
<evidence type="ECO:0000256" key="4">
    <source>
        <dbReference type="ARBA" id="ARBA00012483"/>
    </source>
</evidence>
<evidence type="ECO:0000313" key="10">
    <source>
        <dbReference type="EMBL" id="CAH2064107.1"/>
    </source>
</evidence>
<dbReference type="InterPro" id="IPR011989">
    <property type="entry name" value="ARM-like"/>
</dbReference>
<dbReference type="CDD" id="cd16664">
    <property type="entry name" value="RING-Ubox_PUB"/>
    <property type="match status" value="1"/>
</dbReference>
<dbReference type="InterPro" id="IPR013083">
    <property type="entry name" value="Znf_RING/FYVE/PHD"/>
</dbReference>
<evidence type="ECO:0000256" key="1">
    <source>
        <dbReference type="ARBA" id="ARBA00000900"/>
    </source>
</evidence>
<dbReference type="Gene3D" id="1.25.10.10">
    <property type="entry name" value="Leucine-rich Repeat Variant"/>
    <property type="match status" value="2"/>
</dbReference>
<dbReference type="Pfam" id="PF04564">
    <property type="entry name" value="U-box"/>
    <property type="match status" value="1"/>
</dbReference>
<evidence type="ECO:0000256" key="8">
    <source>
        <dbReference type="SAM" id="MobiDB-lite"/>
    </source>
</evidence>
<dbReference type="InterPro" id="IPR057314">
    <property type="entry name" value="PUB2-4-like_N"/>
</dbReference>
<comment type="pathway">
    <text evidence="3">Protein modification; protein ubiquitination.</text>
</comment>
<dbReference type="InterPro" id="IPR003613">
    <property type="entry name" value="Ubox_domain"/>
</dbReference>
<keyword evidence="6" id="KW-0677">Repeat</keyword>
<organism evidence="10 11">
    <name type="scientific">Thlaspi arvense</name>
    <name type="common">Field penny-cress</name>
    <dbReference type="NCBI Taxonomy" id="13288"/>
    <lineage>
        <taxon>Eukaryota</taxon>
        <taxon>Viridiplantae</taxon>
        <taxon>Streptophyta</taxon>
        <taxon>Embryophyta</taxon>
        <taxon>Tracheophyta</taxon>
        <taxon>Spermatophyta</taxon>
        <taxon>Magnoliopsida</taxon>
        <taxon>eudicotyledons</taxon>
        <taxon>Gunneridae</taxon>
        <taxon>Pentapetalae</taxon>
        <taxon>rosids</taxon>
        <taxon>malvids</taxon>
        <taxon>Brassicales</taxon>
        <taxon>Brassicaceae</taxon>
        <taxon>Thlaspideae</taxon>
        <taxon>Thlaspi</taxon>
    </lineage>
</organism>
<keyword evidence="11" id="KW-1185">Reference proteome</keyword>
<dbReference type="SUPFAM" id="SSF57850">
    <property type="entry name" value="RING/U-box"/>
    <property type="match status" value="1"/>
</dbReference>
<dbReference type="InterPro" id="IPR045210">
    <property type="entry name" value="RING-Ubox_PUB"/>
</dbReference>
<sequence length="752" mass="82720">MDPVPVRCLLNSISRYLHLVACQTIRVNPIQTCIGNAVHLLKLLKPFLDDVVDCKIPSDDCLNRACEDLDSVVNQSREFLEDWSPKLSKLSGVFQCDVLLEKVQTCSLEISRILVQLSQSCPVTTTSSVQGVEEIESFKQEIRLTELMENALRNQKEDIVAPLDNLHLDNIIQMMGLISNQDLLKESIAVEKERVRSQTSKSKEKMEQIDQLIELVSCIREHMLNTEFLEVAKGISVPPYFRCPLSTELMLEPVIVASGQTFDRTSIKKWLDNGLAVCPRTRQVLTHQELIPNYTVKAMIASWLEANSINLAPSSVHQYDGGDASSMANNMGSLDINRTESFRFSLRSSSFTSRSSLETGNGFEKLKINVPASLCGESRSKDLEIFELSSPGQSYTHSRSESVCSVVSSVDYVPSVTNETESLRGNHQSYSVMSPKKSSESSRNANHECSAVQNLDDSGTMTTPHTMKLVEDLRSGSNQAKTAAAAEIRHLTINNIENRVHIGRCGAINPLLSLLYSEENVTQEHAVTALLNLSISEVNKAVIAEAGAIEPLVHVLNTGNDRARENSAATLFSLSVLQVNRERIGQCNAAIRALVNLLGKGTFRGKKDAASALFNLSITHENKARIVQAKAVKYLVELLDPDFEMVDKAVALLANLSAVGEGRQAIVREGGIPLLVETVDSGSQRGKENAASVLLQLCLNSPKFCTLVLQEGAIPPLVALSQSGTQRAKEKAQQLLSHFRNQRDARMKKGRS</sequence>
<dbReference type="EC" id="2.3.2.27" evidence="4"/>
<name>A0AAU9SHL7_THLAR</name>
<dbReference type="InterPro" id="IPR016024">
    <property type="entry name" value="ARM-type_fold"/>
</dbReference>
<evidence type="ECO:0000256" key="2">
    <source>
        <dbReference type="ARBA" id="ARBA00003861"/>
    </source>
</evidence>
<evidence type="ECO:0000256" key="3">
    <source>
        <dbReference type="ARBA" id="ARBA00004906"/>
    </source>
</evidence>
<keyword evidence="5" id="KW-0808">Transferase</keyword>
<reference evidence="10 11" key="1">
    <citation type="submission" date="2022-03" db="EMBL/GenBank/DDBJ databases">
        <authorList>
            <person name="Nunn A."/>
            <person name="Chopra R."/>
            <person name="Nunn A."/>
            <person name="Contreras Garrido A."/>
        </authorList>
    </citation>
    <scope>NUCLEOTIDE SEQUENCE [LARGE SCALE GENOMIC DNA]</scope>
</reference>
<dbReference type="Proteomes" id="UP000836841">
    <property type="component" value="Chromosome 5"/>
</dbReference>
<feature type="compositionally biased region" description="Polar residues" evidence="8">
    <location>
        <begin position="418"/>
        <end position="428"/>
    </location>
</feature>
<accession>A0AAU9SHL7</accession>
<dbReference type="InterPro" id="IPR000225">
    <property type="entry name" value="Armadillo"/>
</dbReference>
<feature type="region of interest" description="Disordered" evidence="8">
    <location>
        <begin position="418"/>
        <end position="447"/>
    </location>
</feature>
<dbReference type="SUPFAM" id="SSF48371">
    <property type="entry name" value="ARM repeat"/>
    <property type="match status" value="1"/>
</dbReference>
<dbReference type="Pfam" id="PF25240">
    <property type="entry name" value="PUB2_N"/>
    <property type="match status" value="1"/>
</dbReference>
<evidence type="ECO:0000313" key="11">
    <source>
        <dbReference type="Proteomes" id="UP000836841"/>
    </source>
</evidence>
<proteinExistence type="predicted"/>
<comment type="function">
    <text evidence="2">Functions as an E3 ubiquitin ligase.</text>
</comment>
<dbReference type="GO" id="GO:0061630">
    <property type="term" value="F:ubiquitin protein ligase activity"/>
    <property type="evidence" value="ECO:0007669"/>
    <property type="project" value="UniProtKB-EC"/>
</dbReference>
<dbReference type="FunFam" id="1.25.10.10:FF:000082">
    <property type="entry name" value="RING-type E3 ubiquitin transferase"/>
    <property type="match status" value="1"/>
</dbReference>
<dbReference type="SMART" id="SM00504">
    <property type="entry name" value="Ubox"/>
    <property type="match status" value="1"/>
</dbReference>
<gene>
    <name evidence="10" type="ORF">TAV2_LOCUS16620</name>
</gene>
<protein>
    <recommendedName>
        <fullName evidence="4">RING-type E3 ubiquitin transferase</fullName>
        <ecNumber evidence="4">2.3.2.27</ecNumber>
    </recommendedName>
</protein>
<evidence type="ECO:0000256" key="7">
    <source>
        <dbReference type="ARBA" id="ARBA00022786"/>
    </source>
</evidence>
<keyword evidence="7" id="KW-0833">Ubl conjugation pathway</keyword>
<comment type="catalytic activity">
    <reaction evidence="1">
        <text>S-ubiquitinyl-[E2 ubiquitin-conjugating enzyme]-L-cysteine + [acceptor protein]-L-lysine = [E2 ubiquitin-conjugating enzyme]-L-cysteine + N(6)-ubiquitinyl-[acceptor protein]-L-lysine.</text>
        <dbReference type="EC" id="2.3.2.27"/>
    </reaction>
</comment>